<name>A0A248UAE8_9HYPH</name>
<evidence type="ECO:0000313" key="2">
    <source>
        <dbReference type="EMBL" id="ASV83705.1"/>
    </source>
</evidence>
<gene>
    <name evidence="3" type="ORF">CES85_1085</name>
    <name evidence="2" type="ORF">CES85_4488</name>
</gene>
<sequence>MSVIWALIPNWLKYSIAALVAASLLLASGYLAGKRQGHQDAITYQLKQTVKAERERGKDDEKLRGLSDYDLCVVALRRRGLPIDQCDELRGVQTE</sequence>
<accession>A0A248UAE8</accession>
<protein>
    <submittedName>
        <fullName evidence="2">Uncharacterized protein</fullName>
    </submittedName>
</protein>
<dbReference type="EMBL" id="CP022604">
    <property type="protein sequence ID" value="ASV87291.1"/>
    <property type="molecule type" value="Genomic_DNA"/>
</dbReference>
<reference evidence="2 4" key="1">
    <citation type="submission" date="2017-07" db="EMBL/GenBank/DDBJ databases">
        <title>Phylogenetic study on the rhizospheric bacterium Ochrobactrum sp. A44.</title>
        <authorList>
            <person name="Krzyzanowska D.M."/>
            <person name="Ossowicki A."/>
            <person name="Rajewska M."/>
            <person name="Maciag T."/>
            <person name="Kaczynski Z."/>
            <person name="Czerwicka M."/>
            <person name="Jafra S."/>
        </authorList>
    </citation>
    <scope>NUCLEOTIDE SEQUENCE [LARGE SCALE GENOMIC DNA]</scope>
    <source>
        <strain evidence="2 4">A44</strain>
    </source>
</reference>
<keyword evidence="1" id="KW-1133">Transmembrane helix</keyword>
<dbReference type="Proteomes" id="UP000215256">
    <property type="component" value="Chromosome 2"/>
</dbReference>
<dbReference type="KEGG" id="och:CES85_1085"/>
<dbReference type="EMBL" id="CP022603">
    <property type="protein sequence ID" value="ASV83705.1"/>
    <property type="molecule type" value="Genomic_DNA"/>
</dbReference>
<dbReference type="Proteomes" id="UP000215256">
    <property type="component" value="Chromosome 1"/>
</dbReference>
<evidence type="ECO:0000313" key="4">
    <source>
        <dbReference type="Proteomes" id="UP000215256"/>
    </source>
</evidence>
<evidence type="ECO:0000313" key="3">
    <source>
        <dbReference type="EMBL" id="ASV87291.1"/>
    </source>
</evidence>
<feature type="transmembrane region" description="Helical" evidence="1">
    <location>
        <begin position="12"/>
        <end position="32"/>
    </location>
</feature>
<proteinExistence type="predicted"/>
<organism evidence="2 4">
    <name type="scientific">Ochrobactrum quorumnocens</name>
    <dbReference type="NCBI Taxonomy" id="271865"/>
    <lineage>
        <taxon>Bacteria</taxon>
        <taxon>Pseudomonadati</taxon>
        <taxon>Pseudomonadota</taxon>
        <taxon>Alphaproteobacteria</taxon>
        <taxon>Hyphomicrobiales</taxon>
        <taxon>Brucellaceae</taxon>
        <taxon>Brucella/Ochrobactrum group</taxon>
        <taxon>Ochrobactrum</taxon>
    </lineage>
</organism>
<dbReference type="OrthoDB" id="8455436at2"/>
<dbReference type="RefSeq" id="WP_095444625.1">
    <property type="nucleotide sequence ID" value="NZ_CP022603.1"/>
</dbReference>
<keyword evidence="1" id="KW-0472">Membrane</keyword>
<dbReference type="KEGG" id="och:CES85_4488"/>
<keyword evidence="1" id="KW-0812">Transmembrane</keyword>
<dbReference type="AlphaFoldDB" id="A0A248UAE8"/>
<evidence type="ECO:0000256" key="1">
    <source>
        <dbReference type="SAM" id="Phobius"/>
    </source>
</evidence>